<feature type="compositionally biased region" description="Basic and acidic residues" evidence="1">
    <location>
        <begin position="181"/>
        <end position="193"/>
    </location>
</feature>
<dbReference type="AlphaFoldDB" id="A0A7R8WHT5"/>
<dbReference type="InterPro" id="IPR029016">
    <property type="entry name" value="GAF-like_dom_sf"/>
</dbReference>
<dbReference type="SMART" id="SM00065">
    <property type="entry name" value="GAF"/>
    <property type="match status" value="1"/>
</dbReference>
<feature type="region of interest" description="Disordered" evidence="1">
    <location>
        <begin position="287"/>
        <end position="360"/>
    </location>
</feature>
<feature type="compositionally biased region" description="Polar residues" evidence="1">
    <location>
        <begin position="345"/>
        <end position="360"/>
    </location>
</feature>
<name>A0A7R8WHT5_9CRUS</name>
<evidence type="ECO:0000313" key="2">
    <source>
        <dbReference type="EMBL" id="CAD7229036.1"/>
    </source>
</evidence>
<accession>A0A7R8WHT5</accession>
<dbReference type="EMBL" id="OB661826">
    <property type="protein sequence ID" value="CAD7229036.1"/>
    <property type="molecule type" value="Genomic_DNA"/>
</dbReference>
<dbReference type="Gene3D" id="3.30.450.40">
    <property type="match status" value="2"/>
</dbReference>
<reference evidence="2" key="1">
    <citation type="submission" date="2020-11" db="EMBL/GenBank/DDBJ databases">
        <authorList>
            <person name="Tran Van P."/>
        </authorList>
    </citation>
    <scope>NUCLEOTIDE SEQUENCE</scope>
</reference>
<dbReference type="OrthoDB" id="74705at2759"/>
<feature type="region of interest" description="Disordered" evidence="1">
    <location>
        <begin position="173"/>
        <end position="193"/>
    </location>
</feature>
<protein>
    <submittedName>
        <fullName evidence="2">Uncharacterized protein</fullName>
    </submittedName>
</protein>
<dbReference type="SUPFAM" id="SSF55781">
    <property type="entry name" value="GAF domain-like"/>
    <property type="match status" value="1"/>
</dbReference>
<organism evidence="2">
    <name type="scientific">Cyprideis torosa</name>
    <dbReference type="NCBI Taxonomy" id="163714"/>
    <lineage>
        <taxon>Eukaryota</taxon>
        <taxon>Metazoa</taxon>
        <taxon>Ecdysozoa</taxon>
        <taxon>Arthropoda</taxon>
        <taxon>Crustacea</taxon>
        <taxon>Oligostraca</taxon>
        <taxon>Ostracoda</taxon>
        <taxon>Podocopa</taxon>
        <taxon>Podocopida</taxon>
        <taxon>Cytherocopina</taxon>
        <taxon>Cytheroidea</taxon>
        <taxon>Cytherideidae</taxon>
        <taxon>Cyprideis</taxon>
    </lineage>
</organism>
<gene>
    <name evidence="2" type="ORF">CTOB1V02_LOCUS6909</name>
</gene>
<proteinExistence type="predicted"/>
<sequence length="514" mass="56425">MEVSEAEGPDEEEEIFRLLDAHPSVAERWLKSRPMRSRGRNSLTTELFHSWVSGGAVRDRRPSPCSRISSDGIEEEDELFVELLRDISTELDMDRLCHKIMVNITRLTQAELGSLYLAKGSRKAGRHLVRKLSSVHEESEFTEAVSPGGDDIVEFHTGIVGYVAQTRETVNLTHASQSSNERSESRGEEEWKEAEVIEDPRFDPTVDQPHGTSHIESLLCMPLINHNGEVIGVALIVNSANGEFSLEDQKFKGIGGRKATSSMTSLWASRFSAILKDVPCRRSLGSRVEEEDQRCQPSSASAAPLQQHVRPGDAATLETASAGREAEFPPLLPRHTRVTEDKRISTGSGQPSHPSSASVNECPQGRVLTVRDCGVFRKYMTFCGIGIQNAELFELSVHEFRKNQAGKNRFEVCRLSEPCALFARRLSSVRAVCVVRPSSVVCPSHVRCSPVVCRLSEPCALFARRLSSVRAVCVVRSVEVGEGNASVVLAASCLVSSRKVHTVHTGVLGDTAAS</sequence>
<dbReference type="Pfam" id="PF01590">
    <property type="entry name" value="GAF"/>
    <property type="match status" value="1"/>
</dbReference>
<dbReference type="InterPro" id="IPR003018">
    <property type="entry name" value="GAF"/>
</dbReference>
<evidence type="ECO:0000256" key="1">
    <source>
        <dbReference type="SAM" id="MobiDB-lite"/>
    </source>
</evidence>